<dbReference type="InterPro" id="IPR050855">
    <property type="entry name" value="NDM-1-like"/>
</dbReference>
<dbReference type="InterPro" id="IPR036866">
    <property type="entry name" value="RibonucZ/Hydroxyglut_hydro"/>
</dbReference>
<protein>
    <submittedName>
        <fullName evidence="4">Quinoprotein relay system zinc metallohydrolase 1</fullName>
    </submittedName>
</protein>
<comment type="similarity">
    <text evidence="1">Belongs to the metallo-beta-lactamase superfamily. Class-B beta-lactamase family.</text>
</comment>
<feature type="chain" id="PRO_5045684257" evidence="2">
    <location>
        <begin position="25"/>
        <end position="350"/>
    </location>
</feature>
<feature type="signal peptide" evidence="2">
    <location>
        <begin position="1"/>
        <end position="24"/>
    </location>
</feature>
<dbReference type="NCBIfam" id="TIGR04558">
    <property type="entry name" value="SoxH_rel_PQQ_1"/>
    <property type="match status" value="1"/>
</dbReference>
<evidence type="ECO:0000256" key="2">
    <source>
        <dbReference type="SAM" id="SignalP"/>
    </source>
</evidence>
<dbReference type="InterPro" id="IPR030811">
    <property type="entry name" value="SoxH-rel_PQQ_1"/>
</dbReference>
<gene>
    <name evidence="4" type="ORF">Q8X39_03110</name>
</gene>
<dbReference type="Gene3D" id="3.60.15.10">
    <property type="entry name" value="Ribonuclease Z/Hydroxyacylglutathione hydrolase-like"/>
    <property type="match status" value="1"/>
</dbReference>
<evidence type="ECO:0000259" key="3">
    <source>
        <dbReference type="Pfam" id="PF00753"/>
    </source>
</evidence>
<dbReference type="Pfam" id="PF00753">
    <property type="entry name" value="Lactamase_B"/>
    <property type="match status" value="1"/>
</dbReference>
<dbReference type="PANTHER" id="PTHR42951">
    <property type="entry name" value="METALLO-BETA-LACTAMASE DOMAIN-CONTAINING"/>
    <property type="match status" value="1"/>
</dbReference>
<evidence type="ECO:0000256" key="1">
    <source>
        <dbReference type="ARBA" id="ARBA00005250"/>
    </source>
</evidence>
<reference evidence="4 5" key="1">
    <citation type="submission" date="2023-08" db="EMBL/GenBank/DDBJ databases">
        <authorList>
            <person name="Roldan D.M."/>
            <person name="Menes R.J."/>
        </authorList>
    </citation>
    <scope>NUCLEOTIDE SEQUENCE [LARGE SCALE GENOMIC DNA]</scope>
    <source>
        <strain evidence="4 5">CCM 2812</strain>
    </source>
</reference>
<dbReference type="PANTHER" id="PTHR42951:SF4">
    <property type="entry name" value="ACYL-COENZYME A THIOESTERASE MBLAC2"/>
    <property type="match status" value="1"/>
</dbReference>
<keyword evidence="2" id="KW-0732">Signal</keyword>
<dbReference type="SUPFAM" id="SSF56281">
    <property type="entry name" value="Metallo-hydrolase/oxidoreductase"/>
    <property type="match status" value="1"/>
</dbReference>
<accession>A0ABT9FZL5</accession>
<dbReference type="Proteomes" id="UP001235760">
    <property type="component" value="Unassembled WGS sequence"/>
</dbReference>
<proteinExistence type="inferred from homology"/>
<dbReference type="EMBL" id="JAUZEE010000001">
    <property type="protein sequence ID" value="MDP4299610.1"/>
    <property type="molecule type" value="Genomic_DNA"/>
</dbReference>
<comment type="caution">
    <text evidence="4">The sequence shown here is derived from an EMBL/GenBank/DDBJ whole genome shotgun (WGS) entry which is preliminary data.</text>
</comment>
<evidence type="ECO:0000313" key="4">
    <source>
        <dbReference type="EMBL" id="MDP4299610.1"/>
    </source>
</evidence>
<name>A0ABT9FZL5_LEPDI</name>
<dbReference type="InterPro" id="IPR001279">
    <property type="entry name" value="Metallo-B-lactamas"/>
</dbReference>
<organism evidence="4 5">
    <name type="scientific">Leptothrix discophora</name>
    <dbReference type="NCBI Taxonomy" id="89"/>
    <lineage>
        <taxon>Bacteria</taxon>
        <taxon>Pseudomonadati</taxon>
        <taxon>Pseudomonadota</taxon>
        <taxon>Betaproteobacteria</taxon>
        <taxon>Burkholderiales</taxon>
        <taxon>Sphaerotilaceae</taxon>
        <taxon>Leptothrix</taxon>
    </lineage>
</organism>
<feature type="domain" description="Metallo-beta-lactamase" evidence="3">
    <location>
        <begin position="80"/>
        <end position="274"/>
    </location>
</feature>
<sequence>MRAALRLAAVTATLFALASGGVVAQPAPMSAPMTERITAPSEPPRVDMARLDLGLRARALADGVYVIEGANADFSPANGCNIINTGFIVTDAGVVVVNTGPSRRYGEQQRALIERTTGQPVVQVVHLNLHPDYFLGNQAYADLPRRATEATRAGMAREAAAYETNLYRLCGDWMKGTQALLPDAGPATSLDAAASAGVLRIGGRELLLQELRGHTDSDLVLIDRRSGVAFIGGLAFADRIPTTPHARIDDWLASLTTLAATLKAADARVIVPSHGPVRADTSALFQTRDYLRWLDHRLRTSARNGLELAEVLKLPVPAPYKDWAAVQTEYLRNVVHLFPGHEQAVLGAAR</sequence>
<dbReference type="RefSeq" id="WP_305748144.1">
    <property type="nucleotide sequence ID" value="NZ_JAUZEE010000001.1"/>
</dbReference>
<dbReference type="CDD" id="cd16282">
    <property type="entry name" value="metallo-hydrolase-like_MBL-fold"/>
    <property type="match status" value="1"/>
</dbReference>
<keyword evidence="5" id="KW-1185">Reference proteome</keyword>
<evidence type="ECO:0000313" key="5">
    <source>
        <dbReference type="Proteomes" id="UP001235760"/>
    </source>
</evidence>